<dbReference type="PANTHER" id="PTHR11088:SF60">
    <property type="entry name" value="TRNA DIMETHYLALLYLTRANSFERASE"/>
    <property type="match status" value="1"/>
</dbReference>
<evidence type="ECO:0000256" key="4">
    <source>
        <dbReference type="ARBA" id="ARBA00022679"/>
    </source>
</evidence>
<evidence type="ECO:0000256" key="8">
    <source>
        <dbReference type="ARBA" id="ARBA00022842"/>
    </source>
</evidence>
<sequence length="347" mass="38370">MSKGPLGSGRNPEGGDAREEAGTLGLGSVEHLVLVAPTASGKSEIALRAAEALGDIEIVSIDSMQVYRGMDIGTAKVDAEARERVPHHMIDVIDPWQVWSVQQFQIEARKAVADIESRGKRALLVGGTGLYVQAVIDDLRFPGEDLVLRAEIEARTAEPGGIAAAYERLLAADPLAASRIDPHNVRRIVRALEVIEKTGEPFSSFGPGLDRYGATAFPVRIAGLWLSRDVTALRIHERFDAMRVGGLVDEVRALRAEPRGWSRTARQAIGYKELEEVLDMERDLENSSETELDSAFVDAFETAKRRTRSFSRRQRMWFRRDPRITWFGAVEKIEDTTPALLAWWGAA</sequence>
<dbReference type="Gene3D" id="3.40.50.300">
    <property type="entry name" value="P-loop containing nucleotide triphosphate hydrolases"/>
    <property type="match status" value="1"/>
</dbReference>
<gene>
    <name evidence="11" type="ORF">UFOPK2242_00395</name>
    <name evidence="12" type="ORF">UFOPK2925_00462</name>
    <name evidence="13" type="ORF">UFOPK3317_00997</name>
</gene>
<dbReference type="EMBL" id="CAFBLK010000172">
    <property type="protein sequence ID" value="CAB4873086.1"/>
    <property type="molecule type" value="Genomic_DNA"/>
</dbReference>
<keyword evidence="4" id="KW-0808">Transferase</keyword>
<evidence type="ECO:0000256" key="9">
    <source>
        <dbReference type="ARBA" id="ARBA00049563"/>
    </source>
</evidence>
<evidence type="ECO:0000313" key="11">
    <source>
        <dbReference type="EMBL" id="CAB4650752.1"/>
    </source>
</evidence>
<evidence type="ECO:0000256" key="1">
    <source>
        <dbReference type="ARBA" id="ARBA00001946"/>
    </source>
</evidence>
<comment type="similarity">
    <text evidence="2">Belongs to the IPP transferase family.</text>
</comment>
<keyword evidence="5" id="KW-0819">tRNA processing</keyword>
<evidence type="ECO:0000256" key="6">
    <source>
        <dbReference type="ARBA" id="ARBA00022741"/>
    </source>
</evidence>
<evidence type="ECO:0000256" key="2">
    <source>
        <dbReference type="ARBA" id="ARBA00005842"/>
    </source>
</evidence>
<dbReference type="AlphaFoldDB" id="A0A6J7DR99"/>
<dbReference type="InterPro" id="IPR039657">
    <property type="entry name" value="Dimethylallyltransferase"/>
</dbReference>
<protein>
    <recommendedName>
        <fullName evidence="3">tRNA dimethylallyltransferase</fullName>
        <ecNumber evidence="3">2.5.1.75</ecNumber>
    </recommendedName>
</protein>
<dbReference type="EMBL" id="CAEZZU010000047">
    <property type="protein sequence ID" value="CAB4774637.1"/>
    <property type="molecule type" value="Genomic_DNA"/>
</dbReference>
<evidence type="ECO:0000313" key="13">
    <source>
        <dbReference type="EMBL" id="CAB4873086.1"/>
    </source>
</evidence>
<dbReference type="Gene3D" id="1.10.20.140">
    <property type="match status" value="1"/>
</dbReference>
<dbReference type="EMBL" id="CAEZWM010000030">
    <property type="protein sequence ID" value="CAB4650752.1"/>
    <property type="molecule type" value="Genomic_DNA"/>
</dbReference>
<keyword evidence="6" id="KW-0547">Nucleotide-binding</keyword>
<keyword evidence="7" id="KW-0067">ATP-binding</keyword>
<dbReference type="InterPro" id="IPR018022">
    <property type="entry name" value="IPT"/>
</dbReference>
<name>A0A6J7DR99_9ZZZZ</name>
<dbReference type="GO" id="GO:0052381">
    <property type="term" value="F:tRNA dimethylallyltransferase activity"/>
    <property type="evidence" value="ECO:0007669"/>
    <property type="project" value="UniProtKB-EC"/>
</dbReference>
<comment type="cofactor">
    <cofactor evidence="1">
        <name>Mg(2+)</name>
        <dbReference type="ChEBI" id="CHEBI:18420"/>
    </cofactor>
</comment>
<organism evidence="13">
    <name type="scientific">freshwater metagenome</name>
    <dbReference type="NCBI Taxonomy" id="449393"/>
    <lineage>
        <taxon>unclassified sequences</taxon>
        <taxon>metagenomes</taxon>
        <taxon>ecological metagenomes</taxon>
    </lineage>
</organism>
<accession>A0A6J7DR99</accession>
<dbReference type="HAMAP" id="MF_00185">
    <property type="entry name" value="IPP_trans"/>
    <property type="match status" value="1"/>
</dbReference>
<dbReference type="InterPro" id="IPR027417">
    <property type="entry name" value="P-loop_NTPase"/>
</dbReference>
<dbReference type="GO" id="GO:0005524">
    <property type="term" value="F:ATP binding"/>
    <property type="evidence" value="ECO:0007669"/>
    <property type="project" value="UniProtKB-KW"/>
</dbReference>
<comment type="catalytic activity">
    <reaction evidence="9">
        <text>adenosine(37) in tRNA + dimethylallyl diphosphate = N(6)-dimethylallyladenosine(37) in tRNA + diphosphate</text>
        <dbReference type="Rhea" id="RHEA:26482"/>
        <dbReference type="Rhea" id="RHEA-COMP:10162"/>
        <dbReference type="Rhea" id="RHEA-COMP:10375"/>
        <dbReference type="ChEBI" id="CHEBI:33019"/>
        <dbReference type="ChEBI" id="CHEBI:57623"/>
        <dbReference type="ChEBI" id="CHEBI:74411"/>
        <dbReference type="ChEBI" id="CHEBI:74415"/>
        <dbReference type="EC" id="2.5.1.75"/>
    </reaction>
</comment>
<evidence type="ECO:0000256" key="10">
    <source>
        <dbReference type="SAM" id="MobiDB-lite"/>
    </source>
</evidence>
<evidence type="ECO:0000256" key="5">
    <source>
        <dbReference type="ARBA" id="ARBA00022694"/>
    </source>
</evidence>
<feature type="region of interest" description="Disordered" evidence="10">
    <location>
        <begin position="1"/>
        <end position="21"/>
    </location>
</feature>
<evidence type="ECO:0000256" key="7">
    <source>
        <dbReference type="ARBA" id="ARBA00022840"/>
    </source>
</evidence>
<dbReference type="EC" id="2.5.1.75" evidence="3"/>
<dbReference type="Pfam" id="PF01715">
    <property type="entry name" value="IPPT"/>
    <property type="match status" value="1"/>
</dbReference>
<dbReference type="GO" id="GO:0006400">
    <property type="term" value="P:tRNA modification"/>
    <property type="evidence" value="ECO:0007669"/>
    <property type="project" value="TreeGrafter"/>
</dbReference>
<dbReference type="PANTHER" id="PTHR11088">
    <property type="entry name" value="TRNA DIMETHYLALLYLTRANSFERASE"/>
    <property type="match status" value="1"/>
</dbReference>
<keyword evidence="8" id="KW-0460">Magnesium</keyword>
<dbReference type="SUPFAM" id="SSF52540">
    <property type="entry name" value="P-loop containing nucleoside triphosphate hydrolases"/>
    <property type="match status" value="1"/>
</dbReference>
<evidence type="ECO:0000313" key="12">
    <source>
        <dbReference type="EMBL" id="CAB4774637.1"/>
    </source>
</evidence>
<reference evidence="13" key="1">
    <citation type="submission" date="2020-05" db="EMBL/GenBank/DDBJ databases">
        <authorList>
            <person name="Chiriac C."/>
            <person name="Salcher M."/>
            <person name="Ghai R."/>
            <person name="Kavagutti S V."/>
        </authorList>
    </citation>
    <scope>NUCLEOTIDE SEQUENCE</scope>
</reference>
<proteinExistence type="inferred from homology"/>
<dbReference type="NCBIfam" id="TIGR00174">
    <property type="entry name" value="miaA"/>
    <property type="match status" value="1"/>
</dbReference>
<evidence type="ECO:0000256" key="3">
    <source>
        <dbReference type="ARBA" id="ARBA00012665"/>
    </source>
</evidence>